<dbReference type="Pfam" id="PF15139">
    <property type="entry name" value="CFAP95"/>
    <property type="match status" value="1"/>
</dbReference>
<organism evidence="1 2">
    <name type="scientific">Popillia japonica</name>
    <name type="common">Japanese beetle</name>
    <dbReference type="NCBI Taxonomy" id="7064"/>
    <lineage>
        <taxon>Eukaryota</taxon>
        <taxon>Metazoa</taxon>
        <taxon>Ecdysozoa</taxon>
        <taxon>Arthropoda</taxon>
        <taxon>Hexapoda</taxon>
        <taxon>Insecta</taxon>
        <taxon>Pterygota</taxon>
        <taxon>Neoptera</taxon>
        <taxon>Endopterygota</taxon>
        <taxon>Coleoptera</taxon>
        <taxon>Polyphaga</taxon>
        <taxon>Scarabaeiformia</taxon>
        <taxon>Scarabaeidae</taxon>
        <taxon>Rutelinae</taxon>
        <taxon>Popillia</taxon>
    </lineage>
</organism>
<evidence type="ECO:0000313" key="1">
    <source>
        <dbReference type="EMBL" id="KAK9754694.1"/>
    </source>
</evidence>
<dbReference type="AlphaFoldDB" id="A0AAW1N9W2"/>
<name>A0AAW1N9W2_POPJA</name>
<dbReference type="Proteomes" id="UP001458880">
    <property type="component" value="Unassembled WGS sequence"/>
</dbReference>
<gene>
    <name evidence="1" type="ORF">QE152_g1032</name>
</gene>
<dbReference type="EMBL" id="JASPKY010000006">
    <property type="protein sequence ID" value="KAK9754694.1"/>
    <property type="molecule type" value="Genomic_DNA"/>
</dbReference>
<sequence>MEPFRLEPPDKQNERTQYRMLHAKKTFALPVKTADWHKTTESLPIDVDPYCKGKINYFLAHYDSLGITKTVPYITTTMDMLNQINAPDKYRGTKFRAPFINYTSYKDWLPCEVKNEICPPRCVNNYLSTMQYFFTPPYPYRVERLSCPIIPYLQNQKLGCGDPNLSSYKFYDENFPEITRLLHKHKSYRWKSYNPCTGMYSDGTPVPEDKKGRYNLHFANENLQKKYLLKKVKFYHEGIAKHTPAEGCSFLLDYISQYGDKYNELHLFSDNCSGQNKNHPLLSGQIQFGYIYFSKPTLSLILTSTAFWATFSSALNHIK</sequence>
<keyword evidence="2" id="KW-1185">Reference proteome</keyword>
<proteinExistence type="predicted"/>
<protein>
    <submittedName>
        <fullName evidence="1">Uncharacterized protein</fullName>
    </submittedName>
</protein>
<accession>A0AAW1N9W2</accession>
<evidence type="ECO:0000313" key="2">
    <source>
        <dbReference type="Proteomes" id="UP001458880"/>
    </source>
</evidence>
<comment type="caution">
    <text evidence="1">The sequence shown here is derived from an EMBL/GenBank/DDBJ whole genome shotgun (WGS) entry which is preliminary data.</text>
</comment>
<dbReference type="InterPro" id="IPR027905">
    <property type="entry name" value="CFAP95"/>
</dbReference>
<reference evidence="1 2" key="1">
    <citation type="journal article" date="2024" name="BMC Genomics">
        <title>De novo assembly and annotation of Popillia japonica's genome with initial clues to its potential as an invasive pest.</title>
        <authorList>
            <person name="Cucini C."/>
            <person name="Boschi S."/>
            <person name="Funari R."/>
            <person name="Cardaioli E."/>
            <person name="Iannotti N."/>
            <person name="Marturano G."/>
            <person name="Paoli F."/>
            <person name="Bruttini M."/>
            <person name="Carapelli A."/>
            <person name="Frati F."/>
            <person name="Nardi F."/>
        </authorList>
    </citation>
    <scope>NUCLEOTIDE SEQUENCE [LARGE SCALE GENOMIC DNA]</scope>
    <source>
        <strain evidence="1">DMR45628</strain>
    </source>
</reference>